<dbReference type="AlphaFoldDB" id="A0A2M8NZJ3"/>
<accession>A0A2M8NZJ3</accession>
<name>A0A2M8NZJ3_9CHLR</name>
<gene>
    <name evidence="2" type="ORF">CUN51_06875</name>
</gene>
<dbReference type="InterPro" id="IPR018357">
    <property type="entry name" value="Hexapep_transf_CS"/>
</dbReference>
<proteinExistence type="predicted"/>
<keyword evidence="1" id="KW-0812">Transmembrane</keyword>
<reference evidence="2 3" key="1">
    <citation type="submission" date="2017-11" db="EMBL/GenBank/DDBJ databases">
        <title>Evolution of Phototrophy in the Chloroflexi Phylum Driven by Horizontal Gene Transfer.</title>
        <authorList>
            <person name="Ward L.M."/>
            <person name="Hemp J."/>
            <person name="Shih P.M."/>
            <person name="Mcglynn S.E."/>
            <person name="Fischer W."/>
        </authorList>
    </citation>
    <scope>NUCLEOTIDE SEQUENCE [LARGE SCALE GENOMIC DNA]</scope>
    <source>
        <strain evidence="2">CP2_2F</strain>
    </source>
</reference>
<dbReference type="Proteomes" id="UP000228921">
    <property type="component" value="Unassembled WGS sequence"/>
</dbReference>
<dbReference type="EMBL" id="PGTK01000007">
    <property type="protein sequence ID" value="PJF30701.1"/>
    <property type="molecule type" value="Genomic_DNA"/>
</dbReference>
<keyword evidence="1" id="KW-1133">Transmembrane helix</keyword>
<evidence type="ECO:0000256" key="1">
    <source>
        <dbReference type="SAM" id="Phobius"/>
    </source>
</evidence>
<protein>
    <submittedName>
        <fullName evidence="2">Uncharacterized protein</fullName>
    </submittedName>
</protein>
<sequence>MAVGVWVGVLVGLGVLVAVGVEVALGVAVAVEVAVKVAVKVAVEVSVAVALGSRALKIGARSSAGLSAVASLPDLPARKAIMPMSAIRIAPPSKSGN</sequence>
<evidence type="ECO:0000313" key="2">
    <source>
        <dbReference type="EMBL" id="PJF30701.1"/>
    </source>
</evidence>
<keyword evidence="1" id="KW-0472">Membrane</keyword>
<feature type="transmembrane region" description="Helical" evidence="1">
    <location>
        <begin position="6"/>
        <end position="31"/>
    </location>
</feature>
<comment type="caution">
    <text evidence="2">The sequence shown here is derived from an EMBL/GenBank/DDBJ whole genome shotgun (WGS) entry which is preliminary data.</text>
</comment>
<dbReference type="PROSITE" id="PS00101">
    <property type="entry name" value="HEXAPEP_TRANSFERASES"/>
    <property type="match status" value="1"/>
</dbReference>
<organism evidence="2 3">
    <name type="scientific">Candidatus Thermofonsia Clade 1 bacterium</name>
    <dbReference type="NCBI Taxonomy" id="2364210"/>
    <lineage>
        <taxon>Bacteria</taxon>
        <taxon>Bacillati</taxon>
        <taxon>Chloroflexota</taxon>
        <taxon>Candidatus Thermofontia</taxon>
        <taxon>Candidatus Thermofonsia Clade 1</taxon>
    </lineage>
</organism>
<dbReference type="GO" id="GO:0016740">
    <property type="term" value="F:transferase activity"/>
    <property type="evidence" value="ECO:0007669"/>
    <property type="project" value="InterPro"/>
</dbReference>
<evidence type="ECO:0000313" key="3">
    <source>
        <dbReference type="Proteomes" id="UP000228921"/>
    </source>
</evidence>